<keyword evidence="8" id="KW-0418">Kinase</keyword>
<dbReference type="InterPro" id="IPR008271">
    <property type="entry name" value="Ser/Thr_kinase_AS"/>
</dbReference>
<keyword evidence="10" id="KW-0946">Virion</keyword>
<dbReference type="Gene3D" id="1.10.510.10">
    <property type="entry name" value="Transferase(Phosphotransferase) domain 1"/>
    <property type="match status" value="1"/>
</dbReference>
<evidence type="ECO:0000256" key="5">
    <source>
        <dbReference type="ARBA" id="ARBA00022527"/>
    </source>
</evidence>
<evidence type="ECO:0000256" key="2">
    <source>
        <dbReference type="ARBA" id="ARBA00004328"/>
    </source>
</evidence>
<evidence type="ECO:0000256" key="12">
    <source>
        <dbReference type="ARBA" id="ARBA00047899"/>
    </source>
</evidence>
<evidence type="ECO:0000313" key="15">
    <source>
        <dbReference type="EMBL" id="QII88977.1"/>
    </source>
</evidence>
<keyword evidence="5" id="KW-0723">Serine/threonine-protein kinase</keyword>
<evidence type="ECO:0000256" key="7">
    <source>
        <dbReference type="ARBA" id="ARBA00022741"/>
    </source>
</evidence>
<evidence type="ECO:0000256" key="8">
    <source>
        <dbReference type="ARBA" id="ARBA00022777"/>
    </source>
</evidence>
<dbReference type="InterPro" id="IPR000719">
    <property type="entry name" value="Prot_kinase_dom"/>
</dbReference>
<comment type="catalytic activity">
    <reaction evidence="12">
        <text>L-threonyl-[protein] + ATP = O-phospho-L-threonyl-[protein] + ADP + H(+)</text>
        <dbReference type="Rhea" id="RHEA:46608"/>
        <dbReference type="Rhea" id="RHEA-COMP:11060"/>
        <dbReference type="Rhea" id="RHEA-COMP:11605"/>
        <dbReference type="ChEBI" id="CHEBI:15378"/>
        <dbReference type="ChEBI" id="CHEBI:30013"/>
        <dbReference type="ChEBI" id="CHEBI:30616"/>
        <dbReference type="ChEBI" id="CHEBI:61977"/>
        <dbReference type="ChEBI" id="CHEBI:456216"/>
        <dbReference type="EC" id="2.7.11.1"/>
    </reaction>
</comment>
<dbReference type="PROSITE" id="PS00108">
    <property type="entry name" value="PROTEIN_KINASE_ST"/>
    <property type="match status" value="1"/>
</dbReference>
<organismHost>
    <name type="scientific">Ornithodoros moubata</name>
    <name type="common">Soft tick</name>
    <name type="synonym">Argasid tick</name>
    <dbReference type="NCBI Taxonomy" id="6938"/>
</organismHost>
<keyword evidence="11" id="KW-1035">Host cytoplasm</keyword>
<gene>
    <name evidence="15" type="primary">R298L</name>
</gene>
<dbReference type="InterPro" id="IPR051138">
    <property type="entry name" value="PIM_Ser/Thr_kinase"/>
</dbReference>
<keyword evidence="9" id="KW-0067">ATP-binding</keyword>
<organismHost>
    <name type="scientific">Sus scrofa</name>
    <name type="common">Pig</name>
    <dbReference type="NCBI Taxonomy" id="9823"/>
</organismHost>
<accession>A0A6G7KUC9</accession>
<organismHost>
    <name type="scientific">Phacochoerus africanus</name>
    <name type="common">Warthog</name>
    <dbReference type="NCBI Taxonomy" id="41426"/>
</organismHost>
<dbReference type="GO" id="GO:0004674">
    <property type="term" value="F:protein serine/threonine kinase activity"/>
    <property type="evidence" value="ECO:0007669"/>
    <property type="project" value="UniProtKB-KW"/>
</dbReference>
<dbReference type="PROSITE" id="PS50011">
    <property type="entry name" value="PROTEIN_KINASE_DOM"/>
    <property type="match status" value="1"/>
</dbReference>
<dbReference type="PANTHER" id="PTHR22984">
    <property type="entry name" value="SERINE/THREONINE-PROTEIN KINASE PIM"/>
    <property type="match status" value="1"/>
</dbReference>
<organismHost>
    <name type="scientific">Ornithodoros</name>
    <name type="common">relapsing fever ticks</name>
    <dbReference type="NCBI Taxonomy" id="6937"/>
</organismHost>
<evidence type="ECO:0000259" key="14">
    <source>
        <dbReference type="PROSITE" id="PS50011"/>
    </source>
</evidence>
<dbReference type="InterPro" id="IPR011009">
    <property type="entry name" value="Kinase-like_dom_sf"/>
</dbReference>
<organism evidence="15">
    <name type="scientific">African swine fever virus</name>
    <name type="common">ASFV</name>
    <dbReference type="NCBI Taxonomy" id="10497"/>
    <lineage>
        <taxon>Viruses</taxon>
        <taxon>Varidnaviria</taxon>
        <taxon>Bamfordvirae</taxon>
        <taxon>Nucleocytoviricota</taxon>
        <taxon>Pokkesviricetes</taxon>
        <taxon>Asfuvirales</taxon>
        <taxon>Asfarviridae</taxon>
        <taxon>Asfivirus</taxon>
        <taxon>Asfivirus haemorrhagiae</taxon>
    </lineage>
</organism>
<dbReference type="SMART" id="SM00220">
    <property type="entry name" value="S_TKc"/>
    <property type="match status" value="1"/>
</dbReference>
<dbReference type="EMBL" id="MN641877">
    <property type="protein sequence ID" value="QII88977.1"/>
    <property type="molecule type" value="Genomic_DNA"/>
</dbReference>
<dbReference type="EC" id="2.7.11.1" evidence="3"/>
<evidence type="ECO:0000256" key="13">
    <source>
        <dbReference type="ARBA" id="ARBA00048679"/>
    </source>
</evidence>
<evidence type="ECO:0000256" key="1">
    <source>
        <dbReference type="ARBA" id="ARBA00004192"/>
    </source>
</evidence>
<reference evidence="15" key="1">
    <citation type="submission" date="2019-11" db="EMBL/GenBank/DDBJ databases">
        <authorList>
            <person name="Ndlovu S.S."/>
            <person name="Carulei O."/>
        </authorList>
    </citation>
    <scope>NUCLEOTIDE SEQUENCE [LARGE SCALE GENOMIC DNA]</scope>
    <source>
        <strain evidence="15">RSA_2_2004</strain>
    </source>
</reference>
<sequence>MSRPEQQLKKMLKNPQAQYAVYPTAKVERISTTQHMYFIATRPMFEGGRNNVFLGHQVGQPIIFKYVSKKEIPGNEVIVLKALQDTPGVIKLIEYTENAMYHILIIEYIPNSVDLLHYHYFKKLEETEAKKIIFQLILIIQNIYEKGFIHGDIKDENLIIDINQKIIKVIDFGSAVRLDETRPQYNMFGTWEYVCPEFYYYGYYYQLPLTVWTIGMVAVNLFRFRAENFYLNDILKGENYIPENISETGKQFITDCLTINENKRLSFKSLVSHPWFKGLKKEIQPISELGVDYKNVIIKTFCNDIKYSGILIRFFGIYSCIFADESGGIHLIKILIFVHNTIVCRCIYPEIKTRTPVDRIWFWIGSCICLVRVSTWTERVCNGKYSGPERT</sequence>
<comment type="subcellular location">
    <subcellularLocation>
        <location evidence="1">Host cytoplasm</location>
    </subcellularLocation>
    <subcellularLocation>
        <location evidence="2">Virion</location>
    </subcellularLocation>
</comment>
<evidence type="ECO:0000256" key="11">
    <source>
        <dbReference type="ARBA" id="ARBA00023200"/>
    </source>
</evidence>
<keyword evidence="6" id="KW-0808">Transferase</keyword>
<proteinExistence type="predicted"/>
<feature type="domain" description="Protein kinase" evidence="14">
    <location>
        <begin position="38"/>
        <end position="276"/>
    </location>
</feature>
<comment type="catalytic activity">
    <reaction evidence="13">
        <text>L-seryl-[protein] + ATP = O-phospho-L-seryl-[protein] + ADP + H(+)</text>
        <dbReference type="Rhea" id="RHEA:17989"/>
        <dbReference type="Rhea" id="RHEA-COMP:9863"/>
        <dbReference type="Rhea" id="RHEA-COMP:11604"/>
        <dbReference type="ChEBI" id="CHEBI:15378"/>
        <dbReference type="ChEBI" id="CHEBI:29999"/>
        <dbReference type="ChEBI" id="CHEBI:30616"/>
        <dbReference type="ChEBI" id="CHEBI:83421"/>
        <dbReference type="ChEBI" id="CHEBI:456216"/>
        <dbReference type="EC" id="2.7.11.1"/>
    </reaction>
</comment>
<dbReference type="GO" id="GO:0005524">
    <property type="term" value="F:ATP binding"/>
    <property type="evidence" value="ECO:0007669"/>
    <property type="project" value="UniProtKB-KW"/>
</dbReference>
<dbReference type="GO" id="GO:0044423">
    <property type="term" value="C:virion component"/>
    <property type="evidence" value="ECO:0007669"/>
    <property type="project" value="UniProtKB-KW"/>
</dbReference>
<organismHost>
    <name type="scientific">Potamochoerus larvatus</name>
    <name type="common">Bushpig</name>
    <dbReference type="NCBI Taxonomy" id="273792"/>
</organismHost>
<protein>
    <recommendedName>
        <fullName evidence="4">Serine/threonine-protein kinase 1</fullName>
        <ecNumber evidence="3">2.7.11.1</ecNumber>
    </recommendedName>
</protein>
<dbReference type="PANTHER" id="PTHR22984:SF25">
    <property type="entry name" value="PROTEIN KINASE DOMAIN-CONTAINING PROTEIN"/>
    <property type="match status" value="1"/>
</dbReference>
<dbReference type="GO" id="GO:0030430">
    <property type="term" value="C:host cell cytoplasm"/>
    <property type="evidence" value="ECO:0007669"/>
    <property type="project" value="UniProtKB-SubCell"/>
</dbReference>
<evidence type="ECO:0000256" key="10">
    <source>
        <dbReference type="ARBA" id="ARBA00022844"/>
    </source>
</evidence>
<organismHost>
    <name type="scientific">Phacochoerus aethiopicus</name>
    <name type="common">Warthog</name>
    <dbReference type="NCBI Taxonomy" id="85517"/>
</organismHost>
<evidence type="ECO:0000256" key="9">
    <source>
        <dbReference type="ARBA" id="ARBA00022840"/>
    </source>
</evidence>
<evidence type="ECO:0000256" key="3">
    <source>
        <dbReference type="ARBA" id="ARBA00012513"/>
    </source>
</evidence>
<evidence type="ECO:0000256" key="4">
    <source>
        <dbReference type="ARBA" id="ARBA00016885"/>
    </source>
</evidence>
<name>A0A6G7KUC9_ASF</name>
<keyword evidence="7" id="KW-0547">Nucleotide-binding</keyword>
<dbReference type="Pfam" id="PF00069">
    <property type="entry name" value="Pkinase"/>
    <property type="match status" value="1"/>
</dbReference>
<dbReference type="SUPFAM" id="SSF56112">
    <property type="entry name" value="Protein kinase-like (PK-like)"/>
    <property type="match status" value="1"/>
</dbReference>
<evidence type="ECO:0000256" key="6">
    <source>
        <dbReference type="ARBA" id="ARBA00022679"/>
    </source>
</evidence>